<evidence type="ECO:0000313" key="3">
    <source>
        <dbReference type="Proteomes" id="UP000006892"/>
    </source>
</evidence>
<dbReference type="Proteomes" id="UP001154400">
    <property type="component" value="Chromosome"/>
</dbReference>
<organism evidence="2">
    <name type="scientific">Rhodococcus hoagii (strain 103S)</name>
    <name type="common">Rhodococcus equi</name>
    <dbReference type="NCBI Taxonomy" id="685727"/>
    <lineage>
        <taxon>Bacteria</taxon>
        <taxon>Bacillati</taxon>
        <taxon>Actinomycetota</taxon>
        <taxon>Actinomycetes</taxon>
        <taxon>Mycobacteriales</taxon>
        <taxon>Nocardiaceae</taxon>
        <taxon>Prescottella</taxon>
    </lineage>
</organism>
<feature type="region of interest" description="Disordered" evidence="1">
    <location>
        <begin position="1"/>
        <end position="20"/>
    </location>
</feature>
<name>A0A3S5Y691_RHOH1</name>
<accession>A0A3S5Y691</accession>
<evidence type="ECO:0000313" key="2">
    <source>
        <dbReference type="EMBL" id="CBH48070.1"/>
    </source>
</evidence>
<dbReference type="AlphaFoldDB" id="A0A3S5Y691"/>
<reference evidence="2" key="1">
    <citation type="journal article" date="2010" name="PLoS Genet.">
        <title>The genome of a pathogenic rhodococcus: cooptive virulence underpinned by key gene acquisitions.</title>
        <authorList>
            <person name="Letek M."/>
            <person name="Gonzalez P."/>
            <person name="Macarthur I."/>
            <person name="Rodriguez H."/>
            <person name="Freeman T.C."/>
            <person name="Valero-Rello A."/>
            <person name="Blanco M."/>
            <person name="Buckley T."/>
            <person name="Cherevach I."/>
            <person name="Fahey R."/>
            <person name="Hapeshi A."/>
            <person name="Holdstock J."/>
            <person name="Leadon D."/>
            <person name="Navas J."/>
            <person name="Ocampo A."/>
            <person name="Quail M.A."/>
            <person name="Sanders M."/>
            <person name="Scortti M.M."/>
            <person name="Prescott J.F."/>
            <person name="Fogarty U."/>
            <person name="Meijer W.G."/>
            <person name="Parkhill J."/>
            <person name="Bentley S.D."/>
            <person name="Vazquez-Boland J.A."/>
        </authorList>
    </citation>
    <scope>NUCLEOTIDE SEQUENCE [LARGE SCALE GENOMIC DNA]</scope>
    <source>
        <strain evidence="2 3">103S</strain>
    </source>
</reference>
<evidence type="ECO:0000256" key="1">
    <source>
        <dbReference type="SAM" id="MobiDB-lite"/>
    </source>
</evidence>
<protein>
    <recommendedName>
        <fullName evidence="4">DUF4192 domain-containing protein</fullName>
    </recommendedName>
</protein>
<sequence>MTTSTSAHGSPCPRDPRTSHAVRISEPGDLVSAVPALLGFHPHRSLVAICLTGTSVGAVMRHDLWPREPALMRTVLGQFTAVAVREGADRVLVVMVDDRLPDRPESCDLAPYGQIVDAFDELLGEQGISIAATHLVGRIEAGAPWTNLTGSVRGALPDPTASRVAVAQVLGGRAIRASRDELEAVLIPDSLGEQQDVADHIDAARERITRGDGMARSATDPVSFDRRCVELVLARIAQTASGDELTPEECAELALVLENSRARDALLALSAGSDADAAEQLWIVLARALPEPERAEPLALLGFSAYLRGDGPMAGVALCAALAADPCHRLANLLDDALQRGVRPCVLRELADVGRGIAAELGVRLPPPAD</sequence>
<evidence type="ECO:0008006" key="4">
    <source>
        <dbReference type="Google" id="ProtNLM"/>
    </source>
</evidence>
<dbReference type="KEGG" id="req:REQ_20110"/>
<dbReference type="InterPro" id="IPR025447">
    <property type="entry name" value="DUF4192"/>
</dbReference>
<dbReference type="EMBL" id="FN563149">
    <property type="protein sequence ID" value="CBH48070.1"/>
    <property type="molecule type" value="Genomic_DNA"/>
</dbReference>
<gene>
    <name evidence="2" type="ordered locus">REQ_20110</name>
</gene>
<proteinExistence type="predicted"/>
<dbReference type="Pfam" id="PF13830">
    <property type="entry name" value="DUF4192"/>
    <property type="match status" value="1"/>
</dbReference>